<comment type="caution">
    <text evidence="8">The sequence shown here is derived from an EMBL/GenBank/DDBJ whole genome shotgun (WGS) entry which is preliminary data.</text>
</comment>
<dbReference type="PANTHER" id="PTHR34823:SF1">
    <property type="entry name" value="CHITIN-BINDING TYPE-4 DOMAIN-CONTAINING PROTEIN"/>
    <property type="match status" value="1"/>
</dbReference>
<keyword evidence="4" id="KW-0326">Glycosidase</keyword>
<evidence type="ECO:0000256" key="1">
    <source>
        <dbReference type="ARBA" id="ARBA00022729"/>
    </source>
</evidence>
<keyword evidence="9" id="KW-1185">Reference proteome</keyword>
<keyword evidence="1" id="KW-0732">Signal</keyword>
<dbReference type="PANTHER" id="PTHR34823">
    <property type="entry name" value="GLCNAC-BINDING PROTEIN A"/>
    <property type="match status" value="1"/>
</dbReference>
<dbReference type="SMART" id="SM00637">
    <property type="entry name" value="CBD_II"/>
    <property type="match status" value="1"/>
</dbReference>
<organism evidence="8 9">
    <name type="scientific">Actinokineospora fastidiosa</name>
    <dbReference type="NCBI Taxonomy" id="1816"/>
    <lineage>
        <taxon>Bacteria</taxon>
        <taxon>Bacillati</taxon>
        <taxon>Actinomycetota</taxon>
        <taxon>Actinomycetes</taxon>
        <taxon>Pseudonocardiales</taxon>
        <taxon>Pseudonocardiaceae</taxon>
        <taxon>Actinokineospora</taxon>
    </lineage>
</organism>
<keyword evidence="3" id="KW-0119">Carbohydrate metabolism</keyword>
<dbReference type="InterPro" id="IPR051024">
    <property type="entry name" value="GlcNAc_Chitin_IntDeg"/>
</dbReference>
<dbReference type="Pfam" id="PF00041">
    <property type="entry name" value="fn3"/>
    <property type="match status" value="1"/>
</dbReference>
<gene>
    <name evidence="8" type="ORF">GCM10010171_28540</name>
</gene>
<protein>
    <recommendedName>
        <fullName evidence="10">Chitin-binding protein</fullName>
    </recommendedName>
</protein>
<proteinExistence type="predicted"/>
<dbReference type="Pfam" id="PF00553">
    <property type="entry name" value="CBM_2"/>
    <property type="match status" value="1"/>
</dbReference>
<feature type="domain" description="Fibronectin type-III" evidence="6">
    <location>
        <begin position="236"/>
        <end position="325"/>
    </location>
</feature>
<dbReference type="GO" id="GO:0030247">
    <property type="term" value="F:polysaccharide binding"/>
    <property type="evidence" value="ECO:0007669"/>
    <property type="project" value="UniProtKB-UniRule"/>
</dbReference>
<accession>A0A918GFC1</accession>
<dbReference type="SMART" id="SM00060">
    <property type="entry name" value="FN3"/>
    <property type="match status" value="1"/>
</dbReference>
<evidence type="ECO:0000256" key="2">
    <source>
        <dbReference type="ARBA" id="ARBA00022801"/>
    </source>
</evidence>
<dbReference type="SUPFAM" id="SSF49384">
    <property type="entry name" value="Carbohydrate-binding domain"/>
    <property type="match status" value="1"/>
</dbReference>
<dbReference type="InterPro" id="IPR008965">
    <property type="entry name" value="CBM2/CBM3_carb-bd_dom_sf"/>
</dbReference>
<feature type="domain" description="CBM2" evidence="7">
    <location>
        <begin position="326"/>
        <end position="436"/>
    </location>
</feature>
<dbReference type="InterPro" id="IPR013783">
    <property type="entry name" value="Ig-like_fold"/>
</dbReference>
<dbReference type="InterPro" id="IPR004302">
    <property type="entry name" value="Cellulose/chitin-bd_N"/>
</dbReference>
<keyword evidence="2" id="KW-0378">Hydrolase</keyword>
<dbReference type="AlphaFoldDB" id="A0A918GFC1"/>
<dbReference type="InterPro" id="IPR001919">
    <property type="entry name" value="CBD2"/>
</dbReference>
<dbReference type="PROSITE" id="PS51173">
    <property type="entry name" value="CBM2"/>
    <property type="match status" value="1"/>
</dbReference>
<dbReference type="EMBL" id="BMRB01000002">
    <property type="protein sequence ID" value="GGS32793.1"/>
    <property type="molecule type" value="Genomic_DNA"/>
</dbReference>
<name>A0A918GFC1_9PSEU</name>
<dbReference type="GO" id="GO:0004553">
    <property type="term" value="F:hydrolase activity, hydrolyzing O-glycosyl compounds"/>
    <property type="evidence" value="ECO:0007669"/>
    <property type="project" value="InterPro"/>
</dbReference>
<reference evidence="8" key="2">
    <citation type="submission" date="2020-09" db="EMBL/GenBank/DDBJ databases">
        <authorList>
            <person name="Sun Q."/>
            <person name="Ohkuma M."/>
        </authorList>
    </citation>
    <scope>NUCLEOTIDE SEQUENCE</scope>
    <source>
        <strain evidence="8">JCM 3276</strain>
    </source>
</reference>
<dbReference type="Gene3D" id="2.70.50.50">
    <property type="entry name" value="chitin-binding protein cbp21"/>
    <property type="match status" value="1"/>
</dbReference>
<dbReference type="SUPFAM" id="SSF81296">
    <property type="entry name" value="E set domains"/>
    <property type="match status" value="1"/>
</dbReference>
<keyword evidence="5" id="KW-0624">Polysaccharide degradation</keyword>
<dbReference type="GO" id="GO:0000272">
    <property type="term" value="P:polysaccharide catabolic process"/>
    <property type="evidence" value="ECO:0007669"/>
    <property type="project" value="UniProtKB-KW"/>
</dbReference>
<dbReference type="Gene3D" id="2.60.40.10">
    <property type="entry name" value="Immunoglobulins"/>
    <property type="match status" value="1"/>
</dbReference>
<dbReference type="InterPro" id="IPR003961">
    <property type="entry name" value="FN3_dom"/>
</dbReference>
<evidence type="ECO:0000256" key="3">
    <source>
        <dbReference type="ARBA" id="ARBA00023277"/>
    </source>
</evidence>
<dbReference type="PROSITE" id="PS00561">
    <property type="entry name" value="CBM2_A"/>
    <property type="match status" value="1"/>
</dbReference>
<evidence type="ECO:0008006" key="10">
    <source>
        <dbReference type="Google" id="ProtNLM"/>
    </source>
</evidence>
<dbReference type="InterPro" id="IPR014756">
    <property type="entry name" value="Ig_E-set"/>
</dbReference>
<dbReference type="CDD" id="cd00063">
    <property type="entry name" value="FN3"/>
    <property type="match status" value="1"/>
</dbReference>
<dbReference type="Gene3D" id="2.60.40.290">
    <property type="match status" value="1"/>
</dbReference>
<evidence type="ECO:0000259" key="7">
    <source>
        <dbReference type="PROSITE" id="PS51173"/>
    </source>
</evidence>
<dbReference type="PROSITE" id="PS50853">
    <property type="entry name" value="FN3"/>
    <property type="match status" value="1"/>
</dbReference>
<dbReference type="InterPro" id="IPR018366">
    <property type="entry name" value="CBM2_CS"/>
</dbReference>
<reference evidence="8" key="1">
    <citation type="journal article" date="2014" name="Int. J. Syst. Evol. Microbiol.">
        <title>Complete genome sequence of Corynebacterium casei LMG S-19264T (=DSM 44701T), isolated from a smear-ripened cheese.</title>
        <authorList>
            <consortium name="US DOE Joint Genome Institute (JGI-PGF)"/>
            <person name="Walter F."/>
            <person name="Albersmeier A."/>
            <person name="Kalinowski J."/>
            <person name="Ruckert C."/>
        </authorList>
    </citation>
    <scope>NUCLEOTIDE SEQUENCE</scope>
    <source>
        <strain evidence="8">JCM 3276</strain>
    </source>
</reference>
<sequence length="436" mass="44743">MRTRRNGALLAGLVGVLTAGGILIPTTTAQAHGGMTFPATRTYACYVDGRAGGGGGDLAPQNDACEAAVAISGKQPLWDWFGNLISLAGGRHREIIADGDLCGPTAKYDGFNIAHSAWPTTTLQANSQVTFRYNAWAPHPGTWSQYVTRDGWDPSQPLKWSDLEPAPFNAVTNPPINGSGPEGAEYTWPVTLPNKSGRHIIYSIWQRSDSPEAFYNCSDVVFTGGSGGGDTVAPSAPGTPSASAITASSAQLSWAASTDNTGVTGYEVYRENGADDTLLASTTTNSASLTGLTASTAYRVYVVAKDAAGNRSAASAAGAFTTSSGDGPGGSTCRVAHTVSTTWNGGFTGTVRITNTGTAAVSGWTLTWDYPGGQQVTQAWNATVSQSGTQVTARNASWNGSIAPSATVEFGFNGSAQQGAQAPGGFALNGTACAVS</sequence>
<dbReference type="CDD" id="cd21177">
    <property type="entry name" value="LPMO_AA10"/>
    <property type="match status" value="1"/>
</dbReference>
<dbReference type="RefSeq" id="WP_229786899.1">
    <property type="nucleotide sequence ID" value="NZ_BMRB01000002.1"/>
</dbReference>
<dbReference type="InterPro" id="IPR012291">
    <property type="entry name" value="CBM2_carb-bd_dom_sf"/>
</dbReference>
<evidence type="ECO:0000256" key="5">
    <source>
        <dbReference type="ARBA" id="ARBA00023326"/>
    </source>
</evidence>
<dbReference type="Proteomes" id="UP000660680">
    <property type="component" value="Unassembled WGS sequence"/>
</dbReference>
<dbReference type="Pfam" id="PF03067">
    <property type="entry name" value="LPMO_10"/>
    <property type="match status" value="1"/>
</dbReference>
<evidence type="ECO:0000313" key="9">
    <source>
        <dbReference type="Proteomes" id="UP000660680"/>
    </source>
</evidence>
<evidence type="ECO:0000256" key="4">
    <source>
        <dbReference type="ARBA" id="ARBA00023295"/>
    </source>
</evidence>
<evidence type="ECO:0000259" key="6">
    <source>
        <dbReference type="PROSITE" id="PS50853"/>
    </source>
</evidence>
<evidence type="ECO:0000313" key="8">
    <source>
        <dbReference type="EMBL" id="GGS32793.1"/>
    </source>
</evidence>
<dbReference type="SUPFAM" id="SSF49265">
    <property type="entry name" value="Fibronectin type III"/>
    <property type="match status" value="1"/>
</dbReference>
<dbReference type="InterPro" id="IPR036116">
    <property type="entry name" value="FN3_sf"/>
</dbReference>